<sequence>MTQTAPFPKLKRGLVAILRGLKPTEAISIGQAIFDAGIEAIEVPLNSPEPFSSIASIVEALPKTALVGAGTVLTAADVDELHKAGGRLLVSPNIDVEVMGRAMHLGMVTMPGVFTPTEAFQAIKLGASALKFFPASVLGAAGISAIRAVLPATTLIGAVGGVSDKDFAGYKAAGVSVFGLGSSLYKPGASVEDVARRARAAVAAWDEAFGGA</sequence>
<proteinExistence type="inferred from homology"/>
<comment type="subunit">
    <text evidence="3">Homotrimer.</text>
</comment>
<dbReference type="PROSITE" id="PS00160">
    <property type="entry name" value="ALDOLASE_KDPG_KHG_2"/>
    <property type="match status" value="1"/>
</dbReference>
<evidence type="ECO:0000256" key="4">
    <source>
        <dbReference type="ARBA" id="ARBA00023239"/>
    </source>
</evidence>
<dbReference type="EMBL" id="JAVIJC010000022">
    <property type="protein sequence ID" value="MDX8493983.1"/>
    <property type="molecule type" value="Genomic_DNA"/>
</dbReference>
<evidence type="ECO:0000313" key="6">
    <source>
        <dbReference type="EMBL" id="MDX8493983.1"/>
    </source>
</evidence>
<dbReference type="Proteomes" id="UP001271249">
    <property type="component" value="Unassembled WGS sequence"/>
</dbReference>
<keyword evidence="7" id="KW-1185">Reference proteome</keyword>
<comment type="caution">
    <text evidence="6">The sequence shown here is derived from an EMBL/GenBank/DDBJ whole genome shotgun (WGS) entry which is preliminary data.</text>
</comment>
<dbReference type="CDD" id="cd00452">
    <property type="entry name" value="KDPG_aldolase"/>
    <property type="match status" value="1"/>
</dbReference>
<evidence type="ECO:0000256" key="1">
    <source>
        <dbReference type="ARBA" id="ARBA00004761"/>
    </source>
</evidence>
<dbReference type="InterPro" id="IPR031338">
    <property type="entry name" value="KDPG/KHG_AS_2"/>
</dbReference>
<evidence type="ECO:0000256" key="3">
    <source>
        <dbReference type="ARBA" id="ARBA00011233"/>
    </source>
</evidence>
<dbReference type="InterPro" id="IPR000887">
    <property type="entry name" value="Aldlse_KDPG_KHG"/>
</dbReference>
<evidence type="ECO:0000256" key="2">
    <source>
        <dbReference type="ARBA" id="ARBA00006906"/>
    </source>
</evidence>
<dbReference type="GO" id="GO:0008674">
    <property type="term" value="F:2-dehydro-3-deoxy-6-phosphogalactonate aldolase activity"/>
    <property type="evidence" value="ECO:0007669"/>
    <property type="project" value="UniProtKB-EC"/>
</dbReference>
<dbReference type="EC" id="4.1.2.21" evidence="6"/>
<evidence type="ECO:0000313" key="7">
    <source>
        <dbReference type="Proteomes" id="UP001271249"/>
    </source>
</evidence>
<dbReference type="PANTHER" id="PTHR30246">
    <property type="entry name" value="2-KETO-3-DEOXY-6-PHOSPHOGLUCONATE ALDOLASE"/>
    <property type="match status" value="1"/>
</dbReference>
<reference evidence="6 7" key="1">
    <citation type="submission" date="2023-08" db="EMBL/GenBank/DDBJ databases">
        <title>Implementing the SeqCode for naming new Mesorhizobium species isolated from Vachellia karroo root nodules.</title>
        <authorList>
            <person name="Van Lill M."/>
        </authorList>
    </citation>
    <scope>NUCLEOTIDE SEQUENCE [LARGE SCALE GENOMIC DNA]</scope>
    <source>
        <strain evidence="6 7">VK22B</strain>
    </source>
</reference>
<keyword evidence="5" id="KW-0119">Carbohydrate metabolism</keyword>
<name>A0ABU4Z4P3_9HYPH</name>
<dbReference type="SUPFAM" id="SSF51569">
    <property type="entry name" value="Aldolase"/>
    <property type="match status" value="1"/>
</dbReference>
<dbReference type="Gene3D" id="3.20.20.70">
    <property type="entry name" value="Aldolase class I"/>
    <property type="match status" value="1"/>
</dbReference>
<dbReference type="NCBIfam" id="NF006600">
    <property type="entry name" value="PRK09140.1"/>
    <property type="match status" value="1"/>
</dbReference>
<gene>
    <name evidence="6" type="ORF">RFN29_20660</name>
</gene>
<dbReference type="RefSeq" id="WP_320227865.1">
    <property type="nucleotide sequence ID" value="NZ_JAVIJB010000004.1"/>
</dbReference>
<protein>
    <submittedName>
        <fullName evidence="6">2-dehydro-3-deoxy-6-phosphogalactonate aldolase</fullName>
        <ecNumber evidence="6">4.1.2.21</ecNumber>
    </submittedName>
</protein>
<dbReference type="PANTHER" id="PTHR30246:SF1">
    <property type="entry name" value="2-DEHYDRO-3-DEOXY-6-PHOSPHOGALACTONATE ALDOLASE-RELATED"/>
    <property type="match status" value="1"/>
</dbReference>
<dbReference type="InterPro" id="IPR013785">
    <property type="entry name" value="Aldolase_TIM"/>
</dbReference>
<accession>A0ABU4Z4P3</accession>
<comment type="similarity">
    <text evidence="2">Belongs to the KHG/KDPG aldolase family.</text>
</comment>
<dbReference type="Pfam" id="PF01081">
    <property type="entry name" value="Aldolase"/>
    <property type="match status" value="1"/>
</dbReference>
<keyword evidence="4 6" id="KW-0456">Lyase</keyword>
<evidence type="ECO:0000256" key="5">
    <source>
        <dbReference type="ARBA" id="ARBA00023277"/>
    </source>
</evidence>
<organism evidence="6 7">
    <name type="scientific">Mesorhizobium captivum</name>
    <dbReference type="NCBI Taxonomy" id="3072319"/>
    <lineage>
        <taxon>Bacteria</taxon>
        <taxon>Pseudomonadati</taxon>
        <taxon>Pseudomonadota</taxon>
        <taxon>Alphaproteobacteria</taxon>
        <taxon>Hyphomicrobiales</taxon>
        <taxon>Phyllobacteriaceae</taxon>
        <taxon>Mesorhizobium</taxon>
    </lineage>
</organism>
<comment type="pathway">
    <text evidence="1">Carbohydrate acid metabolism.</text>
</comment>